<dbReference type="InterPro" id="IPR035994">
    <property type="entry name" value="Nucleoside_phosphorylase_sf"/>
</dbReference>
<dbReference type="EMBL" id="PDNB01000352">
    <property type="protein sequence ID" value="PGG95382.1"/>
    <property type="molecule type" value="Genomic_DNA"/>
</dbReference>
<dbReference type="Gene3D" id="3.40.50.1580">
    <property type="entry name" value="Nucleoside phosphorylase domain"/>
    <property type="match status" value="1"/>
</dbReference>
<dbReference type="InterPro" id="IPR000845">
    <property type="entry name" value="Nucleoside_phosphorylase_d"/>
</dbReference>
<dbReference type="AlphaFoldDB" id="A0A2B7WFK1"/>
<dbReference type="STRING" id="1447875.A0A2B7WFK1"/>
<dbReference type="PANTHER" id="PTHR46082">
    <property type="entry name" value="ATP/GTP-BINDING PROTEIN-RELATED"/>
    <property type="match status" value="1"/>
</dbReference>
<accession>A0A2B7WFK1</accession>
<dbReference type="PANTHER" id="PTHR46082:SF11">
    <property type="entry name" value="AAA+ ATPASE DOMAIN-CONTAINING PROTEIN-RELATED"/>
    <property type="match status" value="1"/>
</dbReference>
<reference evidence="2 3" key="1">
    <citation type="submission" date="2017-10" db="EMBL/GenBank/DDBJ databases">
        <title>Comparative genomics in systemic dimorphic fungi from Ajellomycetaceae.</title>
        <authorList>
            <person name="Munoz J.F."/>
            <person name="Mcewen J.G."/>
            <person name="Clay O.K."/>
            <person name="Cuomo C.A."/>
        </authorList>
    </citation>
    <scope>NUCLEOTIDE SEQUENCE [LARGE SCALE GENOMIC DNA]</scope>
    <source>
        <strain evidence="2 3">UAMH5409</strain>
    </source>
</reference>
<name>A0A2B7WFK1_9EURO</name>
<evidence type="ECO:0000313" key="2">
    <source>
        <dbReference type="EMBL" id="PGG95382.1"/>
    </source>
</evidence>
<feature type="domain" description="Nucleoside phosphorylase" evidence="1">
    <location>
        <begin position="15"/>
        <end position="294"/>
    </location>
</feature>
<evidence type="ECO:0000259" key="1">
    <source>
        <dbReference type="Pfam" id="PF01048"/>
    </source>
</evidence>
<keyword evidence="3" id="KW-1185">Reference proteome</keyword>
<sequence length="368" mass="40817">MRGKPRICKDYDDYTVAVVCANEFERDAVRYMLDEEHIPLPIKPGDSNLYFLGELSRHNVVLACLPGNGGKSSAARVASDIHRSFLSVEWIFVVGTGRGVASERNDIRRGDVVVSMPEGQYGGVVQYDLGKELEHGFQTKGFLHPPPAIVRSAVQVMRSDHRIRPNMIGDFVAAMVEEYPDLAIYRRPAPESDVLFHSDYYHVPSRLTCDICDKTKAVVRPARKWDDPVIHYGLVGSGDKVMESAAKSKTTIENIGDILCFETEAAGVATDFPCIVIRGISDYADSHKNSSWQHYAAAAAAGCTKELLSKLPSRRLAPMETPISLLGPGMAKSNDYEQFAWPEFNRKGIQCAEIRNLTIGRNLSLVKR</sequence>
<dbReference type="Pfam" id="PF01048">
    <property type="entry name" value="PNP_UDP_1"/>
    <property type="match status" value="1"/>
</dbReference>
<dbReference type="Proteomes" id="UP000223968">
    <property type="component" value="Unassembled WGS sequence"/>
</dbReference>
<organism evidence="2 3">
    <name type="scientific">Helicocarpus griseus UAMH5409</name>
    <dbReference type="NCBI Taxonomy" id="1447875"/>
    <lineage>
        <taxon>Eukaryota</taxon>
        <taxon>Fungi</taxon>
        <taxon>Dikarya</taxon>
        <taxon>Ascomycota</taxon>
        <taxon>Pezizomycotina</taxon>
        <taxon>Eurotiomycetes</taxon>
        <taxon>Eurotiomycetidae</taxon>
        <taxon>Onygenales</taxon>
        <taxon>Ajellomycetaceae</taxon>
        <taxon>Helicocarpus</taxon>
    </lineage>
</organism>
<dbReference type="InterPro" id="IPR053137">
    <property type="entry name" value="NLR-like"/>
</dbReference>
<dbReference type="GO" id="GO:0003824">
    <property type="term" value="F:catalytic activity"/>
    <property type="evidence" value="ECO:0007669"/>
    <property type="project" value="InterPro"/>
</dbReference>
<dbReference type="SUPFAM" id="SSF53167">
    <property type="entry name" value="Purine and uridine phosphorylases"/>
    <property type="match status" value="1"/>
</dbReference>
<comment type="caution">
    <text evidence="2">The sequence shown here is derived from an EMBL/GenBank/DDBJ whole genome shotgun (WGS) entry which is preliminary data.</text>
</comment>
<proteinExistence type="predicted"/>
<dbReference type="GO" id="GO:0009116">
    <property type="term" value="P:nucleoside metabolic process"/>
    <property type="evidence" value="ECO:0007669"/>
    <property type="project" value="InterPro"/>
</dbReference>
<evidence type="ECO:0000313" key="3">
    <source>
        <dbReference type="Proteomes" id="UP000223968"/>
    </source>
</evidence>
<protein>
    <recommendedName>
        <fullName evidence="1">Nucleoside phosphorylase domain-containing protein</fullName>
    </recommendedName>
</protein>
<dbReference type="OrthoDB" id="4185354at2759"/>
<gene>
    <name evidence="2" type="ORF">AJ79_10092</name>
</gene>